<comment type="caution">
    <text evidence="9">The sequence shown here is derived from an EMBL/GenBank/DDBJ whole genome shotgun (WGS) entry which is preliminary data.</text>
</comment>
<comment type="subcellular location">
    <subcellularLocation>
        <location evidence="1">Cell membrane</location>
        <topology evidence="1">Multi-pass membrane protein</topology>
    </subcellularLocation>
</comment>
<feature type="transmembrane region" description="Helical" evidence="7">
    <location>
        <begin position="262"/>
        <end position="281"/>
    </location>
</feature>
<accession>A0ABW2UWT8</accession>
<proteinExistence type="inferred from homology"/>
<keyword evidence="6 7" id="KW-0472">Membrane</keyword>
<reference evidence="10" key="1">
    <citation type="journal article" date="2019" name="Int. J. Syst. Evol. Microbiol.">
        <title>The Global Catalogue of Microorganisms (GCM) 10K type strain sequencing project: providing services to taxonomists for standard genome sequencing and annotation.</title>
        <authorList>
            <consortium name="The Broad Institute Genomics Platform"/>
            <consortium name="The Broad Institute Genome Sequencing Center for Infectious Disease"/>
            <person name="Wu L."/>
            <person name="Ma J."/>
        </authorList>
    </citation>
    <scope>NUCLEOTIDE SEQUENCE [LARGE SCALE GENOMIC DNA]</scope>
    <source>
        <strain evidence="10">JCM 30234</strain>
    </source>
</reference>
<evidence type="ECO:0000313" key="9">
    <source>
        <dbReference type="EMBL" id="MFC7747438.1"/>
    </source>
</evidence>
<keyword evidence="3" id="KW-1003">Cell membrane</keyword>
<evidence type="ECO:0000256" key="5">
    <source>
        <dbReference type="ARBA" id="ARBA00022989"/>
    </source>
</evidence>
<feature type="transmembrane region" description="Helical" evidence="7">
    <location>
        <begin position="41"/>
        <end position="63"/>
    </location>
</feature>
<feature type="transmembrane region" description="Helical" evidence="7">
    <location>
        <begin position="203"/>
        <end position="222"/>
    </location>
</feature>
<feature type="transmembrane region" description="Helical" evidence="7">
    <location>
        <begin position="92"/>
        <end position="110"/>
    </location>
</feature>
<evidence type="ECO:0000256" key="4">
    <source>
        <dbReference type="ARBA" id="ARBA00022692"/>
    </source>
</evidence>
<feature type="transmembrane region" description="Helical" evidence="7">
    <location>
        <begin position="145"/>
        <end position="164"/>
    </location>
</feature>
<name>A0ABW2UWT8_9BACI</name>
<protein>
    <submittedName>
        <fullName evidence="9">Acyltransferase</fullName>
    </submittedName>
</protein>
<dbReference type="InterPro" id="IPR002656">
    <property type="entry name" value="Acyl_transf_3_dom"/>
</dbReference>
<feature type="transmembrane region" description="Helical" evidence="7">
    <location>
        <begin position="171"/>
        <end position="191"/>
    </location>
</feature>
<evidence type="ECO:0000256" key="7">
    <source>
        <dbReference type="SAM" id="Phobius"/>
    </source>
</evidence>
<feature type="transmembrane region" description="Helical" evidence="7">
    <location>
        <begin position="327"/>
        <end position="348"/>
    </location>
</feature>
<evidence type="ECO:0000256" key="6">
    <source>
        <dbReference type="ARBA" id="ARBA00023136"/>
    </source>
</evidence>
<comment type="similarity">
    <text evidence="2">Belongs to the acyltransferase 3 family.</text>
</comment>
<dbReference type="PANTHER" id="PTHR40074:SF2">
    <property type="entry name" value="O-ACETYLTRANSFERASE WECH"/>
    <property type="match status" value="1"/>
</dbReference>
<keyword evidence="9" id="KW-0808">Transferase</keyword>
<evidence type="ECO:0000256" key="1">
    <source>
        <dbReference type="ARBA" id="ARBA00004651"/>
    </source>
</evidence>
<dbReference type="RefSeq" id="WP_382359091.1">
    <property type="nucleotide sequence ID" value="NZ_JBHTGR010000024.1"/>
</dbReference>
<evidence type="ECO:0000256" key="2">
    <source>
        <dbReference type="ARBA" id="ARBA00007400"/>
    </source>
</evidence>
<keyword evidence="9" id="KW-0012">Acyltransferase</keyword>
<evidence type="ECO:0000313" key="10">
    <source>
        <dbReference type="Proteomes" id="UP001596620"/>
    </source>
</evidence>
<feature type="transmembrane region" description="Helical" evidence="7">
    <location>
        <begin position="234"/>
        <end position="256"/>
    </location>
</feature>
<evidence type="ECO:0000259" key="8">
    <source>
        <dbReference type="Pfam" id="PF01757"/>
    </source>
</evidence>
<gene>
    <name evidence="9" type="ORF">ACFQU8_09355</name>
</gene>
<sequence length="356" mass="40938">MERNNMIDYVKGFAILFVVAIHTKAVQGAHLGIIDGDDANFIINTLARFAVPFFFAASGYLFVQKLNTIQRDNKNAEQVQYAKKYIRKLIKLYLAWFIFYFLFELAVNFIETEKNSAALWNMFTNYIDHFSLWSFIYLGDGWPVYHLWFLPALIWAILILFLFIQMRLIRVLFVVSIGLHLIGLFGQSYSFLFDIPFNTRDGIFFALFYVTLGGMMAKYPVFASFARKMPTRSAVIWLGILSCVQILEGFITLQVYDGKAENYFISTIPLVIVLFLLVIKHNQMGKGSVMAKIGAKAVGIYVSHVFIMASIHILMHRMGLTMVEDWLLWKVIITPIVLLLAFIFYNLLQNGKKLAS</sequence>
<organism evidence="9 10">
    <name type="scientific">Lentibacillus kimchii</name>
    <dbReference type="NCBI Taxonomy" id="1542911"/>
    <lineage>
        <taxon>Bacteria</taxon>
        <taxon>Bacillati</taxon>
        <taxon>Bacillota</taxon>
        <taxon>Bacilli</taxon>
        <taxon>Bacillales</taxon>
        <taxon>Bacillaceae</taxon>
        <taxon>Lentibacillus</taxon>
    </lineage>
</organism>
<keyword evidence="4 7" id="KW-0812">Transmembrane</keyword>
<dbReference type="EMBL" id="JBHTGR010000024">
    <property type="protein sequence ID" value="MFC7747438.1"/>
    <property type="molecule type" value="Genomic_DNA"/>
</dbReference>
<dbReference type="Proteomes" id="UP001596620">
    <property type="component" value="Unassembled WGS sequence"/>
</dbReference>
<feature type="domain" description="Acyltransferase 3" evidence="8">
    <location>
        <begin position="7"/>
        <end position="345"/>
    </location>
</feature>
<keyword evidence="5 7" id="KW-1133">Transmembrane helix</keyword>
<evidence type="ECO:0000256" key="3">
    <source>
        <dbReference type="ARBA" id="ARBA00022475"/>
    </source>
</evidence>
<dbReference type="PANTHER" id="PTHR40074">
    <property type="entry name" value="O-ACETYLTRANSFERASE WECH"/>
    <property type="match status" value="1"/>
</dbReference>
<dbReference type="Pfam" id="PF01757">
    <property type="entry name" value="Acyl_transf_3"/>
    <property type="match status" value="1"/>
</dbReference>
<keyword evidence="10" id="KW-1185">Reference proteome</keyword>
<dbReference type="GO" id="GO:0016746">
    <property type="term" value="F:acyltransferase activity"/>
    <property type="evidence" value="ECO:0007669"/>
    <property type="project" value="UniProtKB-KW"/>
</dbReference>
<feature type="transmembrane region" description="Helical" evidence="7">
    <location>
        <begin position="293"/>
        <end position="315"/>
    </location>
</feature>